<dbReference type="Proteomes" id="UP000076552">
    <property type="component" value="Unassembled WGS sequence"/>
</dbReference>
<feature type="transmembrane region" description="Helical" evidence="2">
    <location>
        <begin position="336"/>
        <end position="353"/>
    </location>
</feature>
<evidence type="ECO:0000256" key="2">
    <source>
        <dbReference type="SAM" id="Phobius"/>
    </source>
</evidence>
<evidence type="ECO:0000313" key="4">
    <source>
        <dbReference type="Proteomes" id="UP000076552"/>
    </source>
</evidence>
<feature type="transmembrane region" description="Helical" evidence="2">
    <location>
        <begin position="153"/>
        <end position="173"/>
    </location>
</feature>
<evidence type="ECO:0000256" key="1">
    <source>
        <dbReference type="SAM" id="MobiDB-lite"/>
    </source>
</evidence>
<dbReference type="AlphaFoldDB" id="A0A166LLG0"/>
<evidence type="ECO:0000313" key="3">
    <source>
        <dbReference type="EMBL" id="KZL63671.1"/>
    </source>
</evidence>
<sequence>MGATCSSQSDCNVWKKDPTDADVMGIGVLLAFVIPVLLSHVIVYLAYVARMFDDDQYMEIDRRILERLERQRSVLASIRKTKYRQILLGLSDQLLVTSVGILVAIYVQICTMSLLCFNVGAELAFLVSGVHMNCLVVLGSYFEEHRRQARVRIYLMVFLLAFILVTNFLVYITWNNSGRRTIACAIRHYKTDWPFLFVAWLALCWWVSAGFRKSINQLRDARSEFPRVHSLVHSLMGLMYNNEESRTDLEAWNKRETQRIRSKYRQQCRILRQRSPKPPWRITAPIIASAIVDDFWQSIIFITMWNLSYTVTGMYFLVKILVAAGIDYKPLLEPKFGQVLPLIMLLVLLFNIMEASDSSAETETQNKTRDEPPSRVSTEASELTLLLPGRITRQNTTEWVAPPRRRATGFEGHRQTGVEAIMSGGLSRRQTGDAVREQRPPVDRQPAPIPEEPEANGIQPPNRANTLLMETGYAGETEHDKNLDNRFDLSAIVYEDTPRWVIKLAFFMAFTMTVLFFYLLVQYFNEMVIAMCALDLLYQFGHICKGFWGFWKTRRERRRSQPI</sequence>
<reference evidence="3 4" key="1">
    <citation type="submission" date="2015-06" db="EMBL/GenBank/DDBJ databases">
        <title>Survival trade-offs in plant roots during colonization by closely related pathogenic and mutualistic fungi.</title>
        <authorList>
            <person name="Hacquard S."/>
            <person name="Kracher B."/>
            <person name="Hiruma K."/>
            <person name="Weinman A."/>
            <person name="Muench P."/>
            <person name="Garrido Oter R."/>
            <person name="Ver Loren van Themaat E."/>
            <person name="Dallerey J.-F."/>
            <person name="Damm U."/>
            <person name="Henrissat B."/>
            <person name="Lespinet O."/>
            <person name="Thon M."/>
            <person name="Kemen E."/>
            <person name="McHardy A.C."/>
            <person name="Schulze-Lefert P."/>
            <person name="O'Connell R.J."/>
        </authorList>
    </citation>
    <scope>NUCLEOTIDE SEQUENCE [LARGE SCALE GENOMIC DNA]</scope>
    <source>
        <strain evidence="3 4">0861</strain>
    </source>
</reference>
<dbReference type="PANTHER" id="PTHR37577">
    <property type="entry name" value="INTEGRAL MEMBRANE PROTEIN"/>
    <property type="match status" value="1"/>
</dbReference>
<accession>A0A166LLG0</accession>
<feature type="transmembrane region" description="Helical" evidence="2">
    <location>
        <begin position="527"/>
        <end position="551"/>
    </location>
</feature>
<feature type="transmembrane region" description="Helical" evidence="2">
    <location>
        <begin position="119"/>
        <end position="141"/>
    </location>
</feature>
<dbReference type="PANTHER" id="PTHR37577:SF1">
    <property type="entry name" value="INTEGRAL MEMBRANE PROTEIN"/>
    <property type="match status" value="1"/>
</dbReference>
<feature type="region of interest" description="Disordered" evidence="1">
    <location>
        <begin position="426"/>
        <end position="462"/>
    </location>
</feature>
<comment type="caution">
    <text evidence="3">The sequence shown here is derived from an EMBL/GenBank/DDBJ whole genome shotgun (WGS) entry which is preliminary data.</text>
</comment>
<dbReference type="EMBL" id="LFIV01000339">
    <property type="protein sequence ID" value="KZL63671.1"/>
    <property type="molecule type" value="Genomic_DNA"/>
</dbReference>
<protein>
    <submittedName>
        <fullName evidence="3">Uncharacterized protein</fullName>
    </submittedName>
</protein>
<feature type="transmembrane region" description="Helical" evidence="2">
    <location>
        <begin position="500"/>
        <end position="521"/>
    </location>
</feature>
<feature type="region of interest" description="Disordered" evidence="1">
    <location>
        <begin position="359"/>
        <end position="380"/>
    </location>
</feature>
<feature type="transmembrane region" description="Helical" evidence="2">
    <location>
        <begin position="86"/>
        <end position="107"/>
    </location>
</feature>
<feature type="transmembrane region" description="Helical" evidence="2">
    <location>
        <begin position="193"/>
        <end position="211"/>
    </location>
</feature>
<keyword evidence="2" id="KW-0472">Membrane</keyword>
<keyword evidence="2" id="KW-1133">Transmembrane helix</keyword>
<dbReference type="STRING" id="708197.A0A166LLG0"/>
<feature type="transmembrane region" description="Helical" evidence="2">
    <location>
        <begin position="23"/>
        <end position="48"/>
    </location>
</feature>
<organism evidence="3 4">
    <name type="scientific">Colletotrichum tofieldiae</name>
    <dbReference type="NCBI Taxonomy" id="708197"/>
    <lineage>
        <taxon>Eukaryota</taxon>
        <taxon>Fungi</taxon>
        <taxon>Dikarya</taxon>
        <taxon>Ascomycota</taxon>
        <taxon>Pezizomycotina</taxon>
        <taxon>Sordariomycetes</taxon>
        <taxon>Hypocreomycetidae</taxon>
        <taxon>Glomerellales</taxon>
        <taxon>Glomerellaceae</taxon>
        <taxon>Colletotrichum</taxon>
        <taxon>Colletotrichum spaethianum species complex</taxon>
    </lineage>
</organism>
<feature type="transmembrane region" description="Helical" evidence="2">
    <location>
        <begin position="299"/>
        <end position="324"/>
    </location>
</feature>
<feature type="compositionally biased region" description="Basic and acidic residues" evidence="1">
    <location>
        <begin position="364"/>
        <end position="373"/>
    </location>
</feature>
<dbReference type="InterPro" id="IPR053018">
    <property type="entry name" value="Elsinochrome_Biosynth-Asso"/>
</dbReference>
<gene>
    <name evidence="3" type="ORF">CT0861_04143</name>
</gene>
<feature type="compositionally biased region" description="Basic and acidic residues" evidence="1">
    <location>
        <begin position="430"/>
        <end position="442"/>
    </location>
</feature>
<keyword evidence="2" id="KW-0812">Transmembrane</keyword>
<keyword evidence="4" id="KW-1185">Reference proteome</keyword>
<proteinExistence type="predicted"/>
<name>A0A166LLG0_9PEZI</name>